<gene>
    <name evidence="1" type="primary">RvY_16792-1</name>
    <name evidence="1" type="synonym">RvY_16792.1</name>
    <name evidence="1" type="ORF">RvY_16792</name>
</gene>
<organism evidence="1 2">
    <name type="scientific">Ramazzottius varieornatus</name>
    <name type="common">Water bear</name>
    <name type="synonym">Tardigrade</name>
    <dbReference type="NCBI Taxonomy" id="947166"/>
    <lineage>
        <taxon>Eukaryota</taxon>
        <taxon>Metazoa</taxon>
        <taxon>Ecdysozoa</taxon>
        <taxon>Tardigrada</taxon>
        <taxon>Eutardigrada</taxon>
        <taxon>Parachela</taxon>
        <taxon>Hypsibioidea</taxon>
        <taxon>Ramazzottiidae</taxon>
        <taxon>Ramazzottius</taxon>
    </lineage>
</organism>
<keyword evidence="2" id="KW-1185">Reference proteome</keyword>
<dbReference type="PROSITE" id="PS51257">
    <property type="entry name" value="PROKAR_LIPOPROTEIN"/>
    <property type="match status" value="1"/>
</dbReference>
<reference evidence="1 2" key="1">
    <citation type="journal article" date="2016" name="Nat. Commun.">
        <title>Extremotolerant tardigrade genome and improved radiotolerance of human cultured cells by tardigrade-unique protein.</title>
        <authorList>
            <person name="Hashimoto T."/>
            <person name="Horikawa D.D."/>
            <person name="Saito Y."/>
            <person name="Kuwahara H."/>
            <person name="Kozuka-Hata H."/>
            <person name="Shin-I T."/>
            <person name="Minakuchi Y."/>
            <person name="Ohishi K."/>
            <person name="Motoyama A."/>
            <person name="Aizu T."/>
            <person name="Enomoto A."/>
            <person name="Kondo K."/>
            <person name="Tanaka S."/>
            <person name="Hara Y."/>
            <person name="Koshikawa S."/>
            <person name="Sagara H."/>
            <person name="Miura T."/>
            <person name="Yokobori S."/>
            <person name="Miyagawa K."/>
            <person name="Suzuki Y."/>
            <person name="Kubo T."/>
            <person name="Oyama M."/>
            <person name="Kohara Y."/>
            <person name="Fujiyama A."/>
            <person name="Arakawa K."/>
            <person name="Katayama T."/>
            <person name="Toyoda A."/>
            <person name="Kunieda T."/>
        </authorList>
    </citation>
    <scope>NUCLEOTIDE SEQUENCE [LARGE SCALE GENOMIC DNA]</scope>
    <source>
        <strain evidence="1 2">YOKOZUNA-1</strain>
    </source>
</reference>
<protein>
    <submittedName>
        <fullName evidence="1">Uncharacterized protein</fullName>
    </submittedName>
</protein>
<accession>A0A1D1W405</accession>
<dbReference type="Proteomes" id="UP000186922">
    <property type="component" value="Unassembled WGS sequence"/>
</dbReference>
<dbReference type="EMBL" id="BDGG01000014">
    <property type="protein sequence ID" value="GAV06878.1"/>
    <property type="molecule type" value="Genomic_DNA"/>
</dbReference>
<proteinExistence type="predicted"/>
<evidence type="ECO:0000313" key="2">
    <source>
        <dbReference type="Proteomes" id="UP000186922"/>
    </source>
</evidence>
<evidence type="ECO:0000313" key="1">
    <source>
        <dbReference type="EMBL" id="GAV06878.1"/>
    </source>
</evidence>
<name>A0A1D1W405_RAMVA</name>
<dbReference type="AlphaFoldDB" id="A0A1D1W405"/>
<sequence length="58" mass="6258">MPPVGRSPCVRSLVERGPSLLVLSISGFQACARCRLPCEARPMIPGEVHPYPKTADPN</sequence>
<comment type="caution">
    <text evidence="1">The sequence shown here is derived from an EMBL/GenBank/DDBJ whole genome shotgun (WGS) entry which is preliminary data.</text>
</comment>